<organism evidence="1 2">
    <name type="scientific">Cochliobolus carbonum (strain 26-R-13)</name>
    <name type="common">Maize leaf spot fungus</name>
    <name type="synonym">Bipolaris zeicola</name>
    <dbReference type="NCBI Taxonomy" id="930089"/>
    <lineage>
        <taxon>Eukaryota</taxon>
        <taxon>Fungi</taxon>
        <taxon>Dikarya</taxon>
        <taxon>Ascomycota</taxon>
        <taxon>Pezizomycotina</taxon>
        <taxon>Dothideomycetes</taxon>
        <taxon>Pleosporomycetidae</taxon>
        <taxon>Pleosporales</taxon>
        <taxon>Pleosporineae</taxon>
        <taxon>Pleosporaceae</taxon>
        <taxon>Bipolaris</taxon>
    </lineage>
</organism>
<accession>W6Y2F4</accession>
<proteinExistence type="predicted"/>
<dbReference type="HOGENOM" id="CLU_2512296_0_0_1"/>
<sequence>MLGKAVSSSHLLTQFPEKHRGNYPTLFPSRLFCSTNACIGIKLAIHEPHSAGSGGAAVNLSIYRHSLYELALYENTNLALYIFGG</sequence>
<dbReference type="KEGG" id="bze:COCCADRAFT_100330"/>
<dbReference type="EMBL" id="KI964650">
    <property type="protein sequence ID" value="EUC31800.1"/>
    <property type="molecule type" value="Genomic_DNA"/>
</dbReference>
<gene>
    <name evidence="1" type="ORF">COCCADRAFT_100330</name>
</gene>
<name>W6Y2F4_COCC2</name>
<dbReference type="AlphaFoldDB" id="W6Y2F4"/>
<evidence type="ECO:0000313" key="2">
    <source>
        <dbReference type="Proteomes" id="UP000053841"/>
    </source>
</evidence>
<evidence type="ECO:0000313" key="1">
    <source>
        <dbReference type="EMBL" id="EUC31800.1"/>
    </source>
</evidence>
<protein>
    <submittedName>
        <fullName evidence="1">Uncharacterized protein</fullName>
    </submittedName>
</protein>
<keyword evidence="2" id="KW-1185">Reference proteome</keyword>
<dbReference type="Proteomes" id="UP000053841">
    <property type="component" value="Unassembled WGS sequence"/>
</dbReference>
<dbReference type="RefSeq" id="XP_007713883.1">
    <property type="nucleotide sequence ID" value="XM_007715693.1"/>
</dbReference>
<reference evidence="1 2" key="1">
    <citation type="journal article" date="2013" name="PLoS Genet.">
        <title>Comparative genome structure, secondary metabolite, and effector coding capacity across Cochliobolus pathogens.</title>
        <authorList>
            <person name="Condon B.J."/>
            <person name="Leng Y."/>
            <person name="Wu D."/>
            <person name="Bushley K.E."/>
            <person name="Ohm R.A."/>
            <person name="Otillar R."/>
            <person name="Martin J."/>
            <person name="Schackwitz W."/>
            <person name="Grimwood J."/>
            <person name="MohdZainudin N."/>
            <person name="Xue C."/>
            <person name="Wang R."/>
            <person name="Manning V.A."/>
            <person name="Dhillon B."/>
            <person name="Tu Z.J."/>
            <person name="Steffenson B.J."/>
            <person name="Salamov A."/>
            <person name="Sun H."/>
            <person name="Lowry S."/>
            <person name="LaButti K."/>
            <person name="Han J."/>
            <person name="Copeland A."/>
            <person name="Lindquist E."/>
            <person name="Barry K."/>
            <person name="Schmutz J."/>
            <person name="Baker S.E."/>
            <person name="Ciuffetti L.M."/>
            <person name="Grigoriev I.V."/>
            <person name="Zhong S."/>
            <person name="Turgeon B.G."/>
        </authorList>
    </citation>
    <scope>NUCLEOTIDE SEQUENCE [LARGE SCALE GENOMIC DNA]</scope>
    <source>
        <strain evidence="1 2">26-R-13</strain>
    </source>
</reference>
<dbReference type="GeneID" id="19142127"/>